<keyword evidence="3" id="KW-1185">Reference proteome</keyword>
<reference evidence="2 3" key="1">
    <citation type="submission" date="2023-04" db="EMBL/GenBank/DDBJ databases">
        <title>Genome Sequence of Selenomonas sputigena ATCC 33150.</title>
        <authorList>
            <person name="Miller D.P."/>
            <person name="Anvari S."/>
            <person name="Polson S.W."/>
            <person name="Macdonald M."/>
            <person name="Mcdowell J.V."/>
        </authorList>
    </citation>
    <scope>NUCLEOTIDE SEQUENCE [LARGE SCALE GENOMIC DNA]</scope>
    <source>
        <strain evidence="2 3">ATCC 33150</strain>
    </source>
</reference>
<dbReference type="Pfam" id="PF13470">
    <property type="entry name" value="PIN_3"/>
    <property type="match status" value="1"/>
</dbReference>
<evidence type="ECO:0000313" key="2">
    <source>
        <dbReference type="EMBL" id="MEX5286238.1"/>
    </source>
</evidence>
<feature type="domain" description="PIN" evidence="1">
    <location>
        <begin position="2"/>
        <end position="117"/>
    </location>
</feature>
<evidence type="ECO:0000313" key="3">
    <source>
        <dbReference type="Proteomes" id="UP001559623"/>
    </source>
</evidence>
<gene>
    <name evidence="2" type="ORF">QCO44_11515</name>
</gene>
<dbReference type="RefSeq" id="WP_368847956.1">
    <property type="nucleotide sequence ID" value="NZ_CP194411.1"/>
</dbReference>
<proteinExistence type="predicted"/>
<dbReference type="Proteomes" id="UP001559623">
    <property type="component" value="Unassembled WGS sequence"/>
</dbReference>
<dbReference type="Gene3D" id="3.40.50.1010">
    <property type="entry name" value="5'-nuclease"/>
    <property type="match status" value="1"/>
</dbReference>
<organism evidence="2 3">
    <name type="scientific">Selenomonas sputigena</name>
    <dbReference type="NCBI Taxonomy" id="69823"/>
    <lineage>
        <taxon>Bacteria</taxon>
        <taxon>Bacillati</taxon>
        <taxon>Bacillota</taxon>
        <taxon>Negativicutes</taxon>
        <taxon>Selenomonadales</taxon>
        <taxon>Selenomonadaceae</taxon>
        <taxon>Selenomonas</taxon>
    </lineage>
</organism>
<dbReference type="EMBL" id="JARVLH010000009">
    <property type="protein sequence ID" value="MEX5286238.1"/>
    <property type="molecule type" value="Genomic_DNA"/>
</dbReference>
<accession>A0ABV3X817</accession>
<protein>
    <submittedName>
        <fullName evidence="2">PIN domain-containing protein</fullName>
    </submittedName>
</protein>
<comment type="caution">
    <text evidence="2">The sequence shown here is derived from an EMBL/GenBank/DDBJ whole genome shotgun (WGS) entry which is preliminary data.</text>
</comment>
<dbReference type="CDD" id="cd09854">
    <property type="entry name" value="PIN_VapC-like"/>
    <property type="match status" value="1"/>
</dbReference>
<dbReference type="SUPFAM" id="SSF88723">
    <property type="entry name" value="PIN domain-like"/>
    <property type="match status" value="1"/>
</dbReference>
<dbReference type="InterPro" id="IPR029060">
    <property type="entry name" value="PIN-like_dom_sf"/>
</dbReference>
<sequence length="135" mass="15218">MRILFDTNIFLDVFLEREPFAEDAARLFSLCEEGAVEGMIAVTSMADVFYFVRKYTKDAGKSYDAIGKLLDIVKPAAVSGEDVLAAYQERARDFEDCILAMCAKSMKCDYIITRNVRDFEGCKVPALTPTDFLNR</sequence>
<evidence type="ECO:0000259" key="1">
    <source>
        <dbReference type="Pfam" id="PF13470"/>
    </source>
</evidence>
<dbReference type="InterPro" id="IPR002716">
    <property type="entry name" value="PIN_dom"/>
</dbReference>
<name>A0ABV3X817_9FIRM</name>